<feature type="non-terminal residue" evidence="1">
    <location>
        <position position="1"/>
    </location>
</feature>
<name>W1YKN2_9ZZZZ</name>
<reference evidence="1" key="1">
    <citation type="submission" date="2013-12" db="EMBL/GenBank/DDBJ databases">
        <title>A Varibaculum cambriense genome reconstructed from a premature infant gut community with otherwise low bacterial novelty that shifts toward anaerobic metabolism during the third week of life.</title>
        <authorList>
            <person name="Brown C.T."/>
            <person name="Sharon I."/>
            <person name="Thomas B.C."/>
            <person name="Castelle C.J."/>
            <person name="Morowitz M.J."/>
            <person name="Banfield J.F."/>
        </authorList>
    </citation>
    <scope>NUCLEOTIDE SEQUENCE</scope>
</reference>
<dbReference type="EMBL" id="AZMM01003110">
    <property type="protein sequence ID" value="ETJ42906.1"/>
    <property type="molecule type" value="Genomic_DNA"/>
</dbReference>
<accession>W1YKN2</accession>
<organism evidence="1">
    <name type="scientific">human gut metagenome</name>
    <dbReference type="NCBI Taxonomy" id="408170"/>
    <lineage>
        <taxon>unclassified sequences</taxon>
        <taxon>metagenomes</taxon>
        <taxon>organismal metagenomes</taxon>
    </lineage>
</organism>
<evidence type="ECO:0000313" key="1">
    <source>
        <dbReference type="EMBL" id="ETJ42906.1"/>
    </source>
</evidence>
<protein>
    <submittedName>
        <fullName evidence="1">Uncharacterized protein</fullName>
    </submittedName>
</protein>
<sequence length="31" mass="3671">RSREIDLEKSADEKRKKELLLKLRLGGVFNE</sequence>
<gene>
    <name evidence="1" type="ORF">Q604_UNBC03110G0001</name>
</gene>
<dbReference type="AlphaFoldDB" id="W1YKN2"/>
<proteinExistence type="predicted"/>
<comment type="caution">
    <text evidence="1">The sequence shown here is derived from an EMBL/GenBank/DDBJ whole genome shotgun (WGS) entry which is preliminary data.</text>
</comment>